<keyword evidence="2" id="KW-0547">Nucleotide-binding</keyword>
<evidence type="ECO:0000256" key="2">
    <source>
        <dbReference type="ARBA" id="ARBA00022741"/>
    </source>
</evidence>
<gene>
    <name evidence="6" type="ORF">GYA55_09225</name>
</gene>
<protein>
    <submittedName>
        <fullName evidence="6">ATP-binding protein</fullName>
    </submittedName>
</protein>
<dbReference type="InterPro" id="IPR020591">
    <property type="entry name" value="Chromosome_initiator_DnaA-like"/>
</dbReference>
<evidence type="ECO:0000256" key="1">
    <source>
        <dbReference type="ARBA" id="ARBA00008059"/>
    </source>
</evidence>
<dbReference type="InterPro" id="IPR028350">
    <property type="entry name" value="DNAC/IstB-like"/>
</dbReference>
<dbReference type="Gene3D" id="3.40.50.300">
    <property type="entry name" value="P-loop containing nucleotide triphosphate hydrolases"/>
    <property type="match status" value="1"/>
</dbReference>
<sequence length="276" mass="31915">MLKENSEKVELTEYLKELRLPVVKSCYEEMAQQAIQESLSYESYLLQVVERECEVRWQKRIERRLRESKLPTDKTLKSFDLARLPTKVHQQVNSLMDGSFVDRRENLLAFGNPGSGKTHLLCAISQELIRQNRRVLYTTSSTLVQELLKAKRNLALPRFLKKLGGYEVLFIDDIGYVQQNREEMEVLFTMLADRYEKGSILITSNLPFSGWEAIFKDPMTTAAAIDRLVHHSIILELNLPSYRMEQAKRTKAQTVKKKGLEVAEDNLDSSRDNGEN</sequence>
<evidence type="ECO:0000256" key="4">
    <source>
        <dbReference type="SAM" id="MobiDB-lite"/>
    </source>
</evidence>
<feature type="region of interest" description="Disordered" evidence="4">
    <location>
        <begin position="254"/>
        <end position="276"/>
    </location>
</feature>
<dbReference type="Pfam" id="PF01695">
    <property type="entry name" value="IstB_IS21"/>
    <property type="match status" value="1"/>
</dbReference>
<comment type="similarity">
    <text evidence="1">Belongs to the IS21/IS1162 putative ATP-binding protein family.</text>
</comment>
<dbReference type="InterPro" id="IPR003593">
    <property type="entry name" value="AAA+_ATPase"/>
</dbReference>
<dbReference type="GO" id="GO:0006260">
    <property type="term" value="P:DNA replication"/>
    <property type="evidence" value="ECO:0007669"/>
    <property type="project" value="TreeGrafter"/>
</dbReference>
<dbReference type="EMBL" id="JAAZON010000413">
    <property type="protein sequence ID" value="NMC63334.1"/>
    <property type="molecule type" value="Genomic_DNA"/>
</dbReference>
<dbReference type="InterPro" id="IPR047661">
    <property type="entry name" value="IstB"/>
</dbReference>
<dbReference type="PRINTS" id="PR00051">
    <property type="entry name" value="DNAA"/>
</dbReference>
<dbReference type="AlphaFoldDB" id="A0A7X9FSA6"/>
<evidence type="ECO:0000259" key="5">
    <source>
        <dbReference type="SMART" id="SM00382"/>
    </source>
</evidence>
<evidence type="ECO:0000256" key="3">
    <source>
        <dbReference type="ARBA" id="ARBA00022840"/>
    </source>
</evidence>
<evidence type="ECO:0000313" key="6">
    <source>
        <dbReference type="EMBL" id="NMC63334.1"/>
    </source>
</evidence>
<dbReference type="GO" id="GO:0005524">
    <property type="term" value="F:ATP binding"/>
    <property type="evidence" value="ECO:0007669"/>
    <property type="project" value="UniProtKB-KW"/>
</dbReference>
<dbReference type="PIRSF" id="PIRSF003073">
    <property type="entry name" value="DNAC_TnpB_IstB"/>
    <property type="match status" value="1"/>
</dbReference>
<dbReference type="Proteomes" id="UP000524246">
    <property type="component" value="Unassembled WGS sequence"/>
</dbReference>
<evidence type="ECO:0000313" key="7">
    <source>
        <dbReference type="Proteomes" id="UP000524246"/>
    </source>
</evidence>
<dbReference type="PANTHER" id="PTHR30050">
    <property type="entry name" value="CHROMOSOMAL REPLICATION INITIATOR PROTEIN DNAA"/>
    <property type="match status" value="1"/>
</dbReference>
<keyword evidence="3 6" id="KW-0067">ATP-binding</keyword>
<dbReference type="InterPro" id="IPR002611">
    <property type="entry name" value="IstB_ATP-bd"/>
</dbReference>
<accession>A0A7X9FSA6</accession>
<dbReference type="SUPFAM" id="SSF52540">
    <property type="entry name" value="P-loop containing nucleoside triphosphate hydrolases"/>
    <property type="match status" value="1"/>
</dbReference>
<dbReference type="NCBIfam" id="NF038214">
    <property type="entry name" value="IS21_help_AAA"/>
    <property type="match status" value="1"/>
</dbReference>
<dbReference type="SMART" id="SM00382">
    <property type="entry name" value="AAA"/>
    <property type="match status" value="1"/>
</dbReference>
<dbReference type="CDD" id="cd00009">
    <property type="entry name" value="AAA"/>
    <property type="match status" value="1"/>
</dbReference>
<proteinExistence type="inferred from homology"/>
<dbReference type="PANTHER" id="PTHR30050:SF4">
    <property type="entry name" value="ATP-BINDING PROTEIN RV3427C IN INSERTION SEQUENCE-RELATED"/>
    <property type="match status" value="1"/>
</dbReference>
<organism evidence="6 7">
    <name type="scientific">SAR324 cluster bacterium</name>
    <dbReference type="NCBI Taxonomy" id="2024889"/>
    <lineage>
        <taxon>Bacteria</taxon>
        <taxon>Deltaproteobacteria</taxon>
        <taxon>SAR324 cluster</taxon>
    </lineage>
</organism>
<dbReference type="InterPro" id="IPR027417">
    <property type="entry name" value="P-loop_NTPase"/>
</dbReference>
<feature type="domain" description="AAA+ ATPase" evidence="5">
    <location>
        <begin position="103"/>
        <end position="235"/>
    </location>
</feature>
<comment type="caution">
    <text evidence="6">The sequence shown here is derived from an EMBL/GenBank/DDBJ whole genome shotgun (WGS) entry which is preliminary data.</text>
</comment>
<name>A0A7X9FSA6_9DELT</name>
<reference evidence="6 7" key="1">
    <citation type="journal article" date="2020" name="Biotechnol. Biofuels">
        <title>New insights from the biogas microbiome by comprehensive genome-resolved metagenomics of nearly 1600 species originating from multiple anaerobic digesters.</title>
        <authorList>
            <person name="Campanaro S."/>
            <person name="Treu L."/>
            <person name="Rodriguez-R L.M."/>
            <person name="Kovalovszki A."/>
            <person name="Ziels R.M."/>
            <person name="Maus I."/>
            <person name="Zhu X."/>
            <person name="Kougias P.G."/>
            <person name="Basile A."/>
            <person name="Luo G."/>
            <person name="Schluter A."/>
            <person name="Konstantinidis K.T."/>
            <person name="Angelidaki I."/>
        </authorList>
    </citation>
    <scope>NUCLEOTIDE SEQUENCE [LARGE SCALE GENOMIC DNA]</scope>
    <source>
        <strain evidence="6">AS27yjCOA_65</strain>
    </source>
</reference>